<gene>
    <name evidence="1" type="ORF">I8752_08315</name>
</gene>
<reference evidence="1 2" key="1">
    <citation type="journal article" date="2021" name="Int. J. Syst. Evol. Microbiol.">
        <title>Amazonocrinis nigriterrae gen. nov., sp. nov., Atlanticothrix silvestris gen. nov., sp. nov. and Dendronalium phyllosphericum gen. nov., sp. nov., nostocacean cyanobacteria from Brazilian environments.</title>
        <authorList>
            <person name="Alvarenga D.O."/>
            <person name="Andreote A.P.D."/>
            <person name="Branco L.H.Z."/>
            <person name="Delbaje E."/>
            <person name="Cruz R.B."/>
            <person name="Varani A.M."/>
            <person name="Fiore M.F."/>
        </authorList>
    </citation>
    <scope>NUCLEOTIDE SEQUENCE [LARGE SCALE GENOMIC DNA]</scope>
    <source>
        <strain evidence="1 2">CENA369</strain>
    </source>
</reference>
<protein>
    <submittedName>
        <fullName evidence="1">Uncharacterized protein</fullName>
    </submittedName>
</protein>
<accession>A0A8J7I4U3</accession>
<dbReference type="EMBL" id="JAECZA010000023">
    <property type="protein sequence ID" value="MBH8573021.1"/>
    <property type="molecule type" value="Genomic_DNA"/>
</dbReference>
<dbReference type="Proteomes" id="UP000662314">
    <property type="component" value="Unassembled WGS sequence"/>
</dbReference>
<name>A0A8J7I4U3_9NOST</name>
<dbReference type="AlphaFoldDB" id="A0A8J7I4U3"/>
<evidence type="ECO:0000313" key="2">
    <source>
        <dbReference type="Proteomes" id="UP000662314"/>
    </source>
</evidence>
<keyword evidence="2" id="KW-1185">Reference proteome</keyword>
<organism evidence="1 2">
    <name type="scientific">Dendronalium phyllosphericum CENA369</name>
    <dbReference type="NCBI Taxonomy" id="1725256"/>
    <lineage>
        <taxon>Bacteria</taxon>
        <taxon>Bacillati</taxon>
        <taxon>Cyanobacteriota</taxon>
        <taxon>Cyanophyceae</taxon>
        <taxon>Nostocales</taxon>
        <taxon>Nostocaceae</taxon>
        <taxon>Dendronalium</taxon>
        <taxon>Dendronalium phyllosphericum</taxon>
    </lineage>
</organism>
<dbReference type="RefSeq" id="WP_214431842.1">
    <property type="nucleotide sequence ID" value="NZ_CAWPUQ010000119.1"/>
</dbReference>
<evidence type="ECO:0000313" key="1">
    <source>
        <dbReference type="EMBL" id="MBH8573021.1"/>
    </source>
</evidence>
<proteinExistence type="predicted"/>
<comment type="caution">
    <text evidence="1">The sequence shown here is derived from an EMBL/GenBank/DDBJ whole genome shotgun (WGS) entry which is preliminary data.</text>
</comment>
<sequence>MEYLYYLENASLILQLMEYIHNRPQLKVSYVTVINTIDGWVIRVRLRHQPSPQEDSNFRSILSELGSLYSPSKQLQLALWSLAGGKSPVEVMGRYQVTVISHSQPKTEEIEVLRQQFIKGLAECPQTLART</sequence>